<organism evidence="1 2">
    <name type="scientific">Trabulsiella guamensis ATCC 49490</name>
    <dbReference type="NCBI Taxonomy" id="1005994"/>
    <lineage>
        <taxon>Bacteria</taxon>
        <taxon>Pseudomonadati</taxon>
        <taxon>Pseudomonadota</taxon>
        <taxon>Gammaproteobacteria</taxon>
        <taxon>Enterobacterales</taxon>
        <taxon>Enterobacteriaceae</taxon>
        <taxon>Trabulsiella</taxon>
    </lineage>
</organism>
<dbReference type="EMBL" id="JMTB01000045">
    <property type="protein sequence ID" value="KFC08844.1"/>
    <property type="molecule type" value="Genomic_DNA"/>
</dbReference>
<reference evidence="2" key="1">
    <citation type="submission" date="2014-05" db="EMBL/GenBank/DDBJ databases">
        <title>ATOL: Assembling a taxonomically balanced genome-scale reconstruction of the evolutionary history of the Enterobacteriaceae.</title>
        <authorList>
            <person name="Plunkett G. III"/>
            <person name="Neeno-Eckwall E.C."/>
            <person name="Glasner J.D."/>
            <person name="Perna N.T."/>
        </authorList>
    </citation>
    <scope>NUCLEOTIDE SEQUENCE [LARGE SCALE GENOMIC DNA]</scope>
    <source>
        <strain evidence="2">ATCC 49490</strain>
    </source>
</reference>
<proteinExistence type="predicted"/>
<name>A0A085AF49_9ENTR</name>
<accession>A0A085AF49</accession>
<comment type="caution">
    <text evidence="1">The sequence shown here is derived from an EMBL/GenBank/DDBJ whole genome shotgun (WGS) entry which is preliminary data.</text>
</comment>
<dbReference type="AlphaFoldDB" id="A0A085AF49"/>
<sequence>MTHLVNKTLVTSGGITIFRPDIYSLDIVTDDNGNKELYILNNGEELIRFELNKESTEKLLSMLRM</sequence>
<dbReference type="Proteomes" id="UP000028630">
    <property type="component" value="Unassembled WGS sequence"/>
</dbReference>
<evidence type="ECO:0000313" key="1">
    <source>
        <dbReference type="EMBL" id="KFC08844.1"/>
    </source>
</evidence>
<keyword evidence="2" id="KW-1185">Reference proteome</keyword>
<gene>
    <name evidence="1" type="ORF">GTGU_01242</name>
</gene>
<evidence type="ECO:0000313" key="2">
    <source>
        <dbReference type="Proteomes" id="UP000028630"/>
    </source>
</evidence>
<protein>
    <submittedName>
        <fullName evidence="1">Uncharacterized protein</fullName>
    </submittedName>
</protein>